<dbReference type="AlphaFoldDB" id="A0A0G1R0T4"/>
<dbReference type="Proteomes" id="UP000034873">
    <property type="component" value="Unassembled WGS sequence"/>
</dbReference>
<name>A0A0G1R0T4_UNCKA</name>
<keyword evidence="1" id="KW-0472">Membrane</keyword>
<evidence type="ECO:0000313" key="4">
    <source>
        <dbReference type="Proteomes" id="UP000034873"/>
    </source>
</evidence>
<evidence type="ECO:0000259" key="2">
    <source>
        <dbReference type="Pfam" id="PF14343"/>
    </source>
</evidence>
<reference evidence="3 4" key="1">
    <citation type="journal article" date="2015" name="Nature">
        <title>rRNA introns, odd ribosomes, and small enigmatic genomes across a large radiation of phyla.</title>
        <authorList>
            <person name="Brown C.T."/>
            <person name="Hug L.A."/>
            <person name="Thomas B.C."/>
            <person name="Sharon I."/>
            <person name="Castelle C.J."/>
            <person name="Singh A."/>
            <person name="Wilkins M.J."/>
            <person name="Williams K.H."/>
            <person name="Banfield J.F."/>
        </authorList>
    </citation>
    <scope>NUCLEOTIDE SEQUENCE [LARGE SCALE GENOMIC DNA]</scope>
</reference>
<evidence type="ECO:0000256" key="1">
    <source>
        <dbReference type="SAM" id="Phobius"/>
    </source>
</evidence>
<dbReference type="InterPro" id="IPR025748">
    <property type="entry name" value="PrcB_C_dom"/>
</dbReference>
<keyword evidence="1" id="KW-1133">Transmembrane helix</keyword>
<protein>
    <recommendedName>
        <fullName evidence="2">PrcB C-terminal domain-containing protein</fullName>
    </recommendedName>
</protein>
<dbReference type="STRING" id="1619122.UX73_C0015G0004"/>
<keyword evidence="1" id="KW-0812">Transmembrane</keyword>
<proteinExistence type="predicted"/>
<evidence type="ECO:0000313" key="3">
    <source>
        <dbReference type="EMBL" id="KKU50759.1"/>
    </source>
</evidence>
<sequence>MNNKGQIVYMNLIPVAVIVLLILGAGYLMTKGDLNIPFLKNADEIELRRIEGFPTVLPASTQVDKQRWVIKTQAELDDFLKTVDPSGLAKVAESINFDKEYLLAVSNETRPQGGHEIKIRRVYKNSKDNTLRASVHEQRPGDGCILEQYLNTAVDIVAISKNDKEIGFEVIKDIKNCEESRE</sequence>
<gene>
    <name evidence="3" type="ORF">UX73_C0015G0004</name>
</gene>
<feature type="domain" description="PrcB C-terminal" evidence="2">
    <location>
        <begin position="103"/>
        <end position="150"/>
    </location>
</feature>
<accession>A0A0G1R0T4</accession>
<organism evidence="3 4">
    <name type="scientific">candidate division WWE3 bacterium GW2011_GWC1_47_10</name>
    <dbReference type="NCBI Taxonomy" id="1619122"/>
    <lineage>
        <taxon>Bacteria</taxon>
        <taxon>Katanobacteria</taxon>
    </lineage>
</organism>
<dbReference type="Pfam" id="PF14343">
    <property type="entry name" value="PrcB_C"/>
    <property type="match status" value="1"/>
</dbReference>
<dbReference type="EMBL" id="LCNH01000015">
    <property type="protein sequence ID" value="KKU50759.1"/>
    <property type="molecule type" value="Genomic_DNA"/>
</dbReference>
<feature type="transmembrane region" description="Helical" evidence="1">
    <location>
        <begin position="7"/>
        <end position="29"/>
    </location>
</feature>
<comment type="caution">
    <text evidence="3">The sequence shown here is derived from an EMBL/GenBank/DDBJ whole genome shotgun (WGS) entry which is preliminary data.</text>
</comment>